<dbReference type="PANTHER" id="PTHR30146:SF109">
    <property type="entry name" value="HTH-TYPE TRANSCRIPTIONAL REGULATOR GALS"/>
    <property type="match status" value="1"/>
</dbReference>
<gene>
    <name evidence="5" type="ORF">KILIM_053_00380</name>
</gene>
<evidence type="ECO:0000313" key="5">
    <source>
        <dbReference type="EMBL" id="GAB96986.1"/>
    </source>
</evidence>
<dbReference type="InterPro" id="IPR010982">
    <property type="entry name" value="Lambda_DNA-bd_dom_sf"/>
</dbReference>
<keyword evidence="2" id="KW-0238">DNA-binding</keyword>
<dbReference type="InterPro" id="IPR000843">
    <property type="entry name" value="HTH_LacI"/>
</dbReference>
<dbReference type="EMBL" id="BAHD01000053">
    <property type="protein sequence ID" value="GAB96986.1"/>
    <property type="molecule type" value="Genomic_DNA"/>
</dbReference>
<name>K6WT29_9MICO</name>
<dbReference type="Pfam" id="PF13377">
    <property type="entry name" value="Peripla_BP_3"/>
    <property type="match status" value="1"/>
</dbReference>
<dbReference type="SUPFAM" id="SSF53822">
    <property type="entry name" value="Periplasmic binding protein-like I"/>
    <property type="match status" value="1"/>
</dbReference>
<dbReference type="Gene3D" id="1.10.260.40">
    <property type="entry name" value="lambda repressor-like DNA-binding domains"/>
    <property type="match status" value="1"/>
</dbReference>
<dbReference type="GO" id="GO:0000976">
    <property type="term" value="F:transcription cis-regulatory region binding"/>
    <property type="evidence" value="ECO:0007669"/>
    <property type="project" value="TreeGrafter"/>
</dbReference>
<keyword evidence="3" id="KW-0804">Transcription</keyword>
<reference evidence="5 6" key="1">
    <citation type="submission" date="2012-08" db="EMBL/GenBank/DDBJ databases">
        <title>Whole genome shotgun sequence of Kineosphaera limosa NBRC 100340.</title>
        <authorList>
            <person name="Yoshida I."/>
            <person name="Isaki S."/>
            <person name="Hosoyama A."/>
            <person name="Tsuchikane K."/>
            <person name="Katsumata H."/>
            <person name="Ando Y."/>
            <person name="Ohji S."/>
            <person name="Hamada M."/>
            <person name="Tamura T."/>
            <person name="Yamazoe A."/>
            <person name="Yamazaki S."/>
            <person name="Fujita N."/>
        </authorList>
    </citation>
    <scope>NUCLEOTIDE SEQUENCE [LARGE SCALE GENOMIC DNA]</scope>
    <source>
        <strain evidence="5 6">NBRC 100340</strain>
    </source>
</reference>
<dbReference type="SMART" id="SM00354">
    <property type="entry name" value="HTH_LACI"/>
    <property type="match status" value="1"/>
</dbReference>
<dbReference type="InterPro" id="IPR028082">
    <property type="entry name" value="Peripla_BP_I"/>
</dbReference>
<accession>K6WT29</accession>
<feature type="domain" description="HTH lacI-type" evidence="4">
    <location>
        <begin position="6"/>
        <end position="56"/>
    </location>
</feature>
<comment type="caution">
    <text evidence="5">The sequence shown here is derived from an EMBL/GenBank/DDBJ whole genome shotgun (WGS) entry which is preliminary data.</text>
</comment>
<protein>
    <submittedName>
        <fullName evidence="5">Putative LacI family transcriptional regulator</fullName>
    </submittedName>
</protein>
<evidence type="ECO:0000259" key="4">
    <source>
        <dbReference type="PROSITE" id="PS50932"/>
    </source>
</evidence>
<evidence type="ECO:0000256" key="3">
    <source>
        <dbReference type="ARBA" id="ARBA00023163"/>
    </source>
</evidence>
<proteinExistence type="predicted"/>
<dbReference type="AlphaFoldDB" id="K6WT29"/>
<evidence type="ECO:0000256" key="2">
    <source>
        <dbReference type="ARBA" id="ARBA00023125"/>
    </source>
</evidence>
<keyword evidence="1" id="KW-0805">Transcription regulation</keyword>
<evidence type="ECO:0000256" key="1">
    <source>
        <dbReference type="ARBA" id="ARBA00023015"/>
    </source>
</evidence>
<dbReference type="PANTHER" id="PTHR30146">
    <property type="entry name" value="LACI-RELATED TRANSCRIPTIONAL REPRESSOR"/>
    <property type="match status" value="1"/>
</dbReference>
<dbReference type="InterPro" id="IPR046335">
    <property type="entry name" value="LacI/GalR-like_sensor"/>
</dbReference>
<dbReference type="PROSITE" id="PS50932">
    <property type="entry name" value="HTH_LACI_2"/>
    <property type="match status" value="1"/>
</dbReference>
<dbReference type="STRING" id="1184609.KILIM_053_00380"/>
<dbReference type="SUPFAM" id="SSF47413">
    <property type="entry name" value="lambda repressor-like DNA-binding domains"/>
    <property type="match status" value="1"/>
</dbReference>
<dbReference type="CDD" id="cd01392">
    <property type="entry name" value="HTH_LacI"/>
    <property type="match status" value="1"/>
</dbReference>
<dbReference type="Gene3D" id="3.40.50.2300">
    <property type="match status" value="2"/>
</dbReference>
<dbReference type="Pfam" id="PF00356">
    <property type="entry name" value="LacI"/>
    <property type="match status" value="1"/>
</dbReference>
<dbReference type="GO" id="GO:0003700">
    <property type="term" value="F:DNA-binding transcription factor activity"/>
    <property type="evidence" value="ECO:0007669"/>
    <property type="project" value="TreeGrafter"/>
</dbReference>
<dbReference type="eggNOG" id="COG1609">
    <property type="taxonomic scope" value="Bacteria"/>
</dbReference>
<dbReference type="CDD" id="cd06293">
    <property type="entry name" value="PBP1_LacI-like"/>
    <property type="match status" value="1"/>
</dbReference>
<dbReference type="RefSeq" id="WP_006593518.1">
    <property type="nucleotide sequence ID" value="NZ_BAHD01000053.1"/>
</dbReference>
<keyword evidence="6" id="KW-1185">Reference proteome</keyword>
<evidence type="ECO:0000313" key="6">
    <source>
        <dbReference type="Proteomes" id="UP000008366"/>
    </source>
</evidence>
<organism evidence="5 6">
    <name type="scientific">Kineosphaera limosa NBRC 100340</name>
    <dbReference type="NCBI Taxonomy" id="1184609"/>
    <lineage>
        <taxon>Bacteria</taxon>
        <taxon>Bacillati</taxon>
        <taxon>Actinomycetota</taxon>
        <taxon>Actinomycetes</taxon>
        <taxon>Micrococcales</taxon>
        <taxon>Dermatophilaceae</taxon>
        <taxon>Kineosphaera</taxon>
    </lineage>
</organism>
<dbReference type="Proteomes" id="UP000008366">
    <property type="component" value="Unassembled WGS sequence"/>
</dbReference>
<sequence>MVSSGDVAKRAGVSRSHVSNYFNHPELVSAENRERIAEAIEALQYVRHEPARQLRGTSSTSIGLVLLDAWMPYFAEVSTGVEDAADARGWFVHFLNSRRDPEREERHIGFLEAWRVSGLIIVPQQPRIERLEALIPRGITPLLLDPPREHPTSPQLPSVVVDHVEGGRLAAAHLIERGGTRFAVVGNPRRVGHSADRYAGFAQYLEQAGVGGPPTLIETQSMDVAAGTAAAAEVIALPPKRRPDAIFASNDSIAFGLVHGLLAAGVRIPDDIRVIGYDDVAMSAQIALPLTTIRQPSHQLGATAADLTIDIIEGTQMRDIHVILHPELVVRSTT</sequence>